<dbReference type="InterPro" id="IPR030963">
    <property type="entry name" value="DHQ_synth_fam"/>
</dbReference>
<dbReference type="GO" id="GO:0003856">
    <property type="term" value="F:3-dehydroquinate synthase activity"/>
    <property type="evidence" value="ECO:0007669"/>
    <property type="project" value="UniProtKB-UniRule"/>
</dbReference>
<keyword evidence="7 9" id="KW-0456">Lyase</keyword>
<keyword evidence="4 9" id="KW-0547">Nucleotide-binding</keyword>
<feature type="domain" description="3-dehydroquinate synthase N-terminal" evidence="11">
    <location>
        <begin position="50"/>
        <end position="161"/>
    </location>
</feature>
<evidence type="ECO:0000259" key="11">
    <source>
        <dbReference type="Pfam" id="PF01761"/>
    </source>
</evidence>
<comment type="cofactor">
    <cofactor evidence="9">
        <name>Co(2+)</name>
        <dbReference type="ChEBI" id="CHEBI:48828"/>
    </cofactor>
    <cofactor evidence="9">
        <name>Zn(2+)</name>
        <dbReference type="ChEBI" id="CHEBI:29105"/>
    </cofactor>
    <text evidence="9">Binds 1 divalent metal cation per subunit. Can use either Co(2+) or Zn(2+).</text>
</comment>
<keyword evidence="9" id="KW-0057">Aromatic amino acid biosynthesis</keyword>
<dbReference type="GO" id="GO:0000166">
    <property type="term" value="F:nucleotide binding"/>
    <property type="evidence" value="ECO:0007669"/>
    <property type="project" value="UniProtKB-KW"/>
</dbReference>
<dbReference type="PaxDb" id="523849-OCC_05561"/>
<dbReference type="Gene3D" id="3.40.50.1970">
    <property type="match status" value="1"/>
</dbReference>
<feature type="binding site" evidence="9">
    <location>
        <position position="166"/>
    </location>
    <ligand>
        <name>Zn(2+)</name>
        <dbReference type="ChEBI" id="CHEBI:29105"/>
    </ligand>
</feature>
<dbReference type="GO" id="GO:0009423">
    <property type="term" value="P:chorismate biosynthetic process"/>
    <property type="evidence" value="ECO:0007669"/>
    <property type="project" value="UniProtKB-UniRule"/>
</dbReference>
<dbReference type="GO" id="GO:0008652">
    <property type="term" value="P:amino acid biosynthetic process"/>
    <property type="evidence" value="ECO:0007669"/>
    <property type="project" value="UniProtKB-KW"/>
</dbReference>
<dbReference type="PIRSF" id="PIRSF001455">
    <property type="entry name" value="DHQ_synth"/>
    <property type="match status" value="1"/>
</dbReference>
<dbReference type="EMBL" id="CP006670">
    <property type="protein sequence ID" value="EHR78709.1"/>
    <property type="molecule type" value="Genomic_DNA"/>
</dbReference>
<keyword evidence="6 9" id="KW-0520">NAD</keyword>
<evidence type="ECO:0000256" key="1">
    <source>
        <dbReference type="ARBA" id="ARBA00001911"/>
    </source>
</evidence>
<evidence type="ECO:0000313" key="13">
    <source>
        <dbReference type="EMBL" id="EHR78709.1"/>
    </source>
</evidence>
<dbReference type="Pfam" id="PF01761">
    <property type="entry name" value="DHQ_synthase"/>
    <property type="match status" value="1"/>
</dbReference>
<evidence type="ECO:0000256" key="2">
    <source>
        <dbReference type="ARBA" id="ARBA00001947"/>
    </source>
</evidence>
<protein>
    <recommendedName>
        <fullName evidence="9 10">3-dehydroquinate synthase</fullName>
        <shortName evidence="9">DHQS</shortName>
        <ecNumber evidence="9 10">4.2.3.4</ecNumber>
    </recommendedName>
</protein>
<evidence type="ECO:0000313" key="14">
    <source>
        <dbReference type="Proteomes" id="UP000015502"/>
    </source>
</evidence>
<dbReference type="FunFam" id="3.40.50.1970:FF:000007">
    <property type="entry name" value="Pentafunctional AROM polypeptide"/>
    <property type="match status" value="1"/>
</dbReference>
<dbReference type="GO" id="GO:0046872">
    <property type="term" value="F:metal ion binding"/>
    <property type="evidence" value="ECO:0007669"/>
    <property type="project" value="UniProtKB-KW"/>
</dbReference>
<dbReference type="Gene3D" id="1.20.1090.10">
    <property type="entry name" value="Dehydroquinate synthase-like - alpha domain"/>
    <property type="match status" value="1"/>
</dbReference>
<dbReference type="InterPro" id="IPR056179">
    <property type="entry name" value="DHQS_C"/>
</dbReference>
<accession>H3ZMR2</accession>
<dbReference type="GO" id="GO:0005737">
    <property type="term" value="C:cytoplasm"/>
    <property type="evidence" value="ECO:0007669"/>
    <property type="project" value="UniProtKB-SubCell"/>
</dbReference>
<keyword evidence="3 9" id="KW-0479">Metal-binding</keyword>
<keyword evidence="9" id="KW-0028">Amino-acid biosynthesis</keyword>
<dbReference type="InterPro" id="IPR030960">
    <property type="entry name" value="DHQS/DOIS_N"/>
</dbReference>
<feature type="domain" description="3-dehydroquinate synthase C-terminal" evidence="12">
    <location>
        <begin position="163"/>
        <end position="292"/>
    </location>
</feature>
<evidence type="ECO:0000256" key="10">
    <source>
        <dbReference type="NCBIfam" id="TIGR01357"/>
    </source>
</evidence>
<evidence type="ECO:0000256" key="9">
    <source>
        <dbReference type="HAMAP-Rule" id="MF_00110"/>
    </source>
</evidence>
<dbReference type="UniPathway" id="UPA00053">
    <property type="reaction ID" value="UER00085"/>
</dbReference>
<evidence type="ECO:0000256" key="4">
    <source>
        <dbReference type="ARBA" id="ARBA00022741"/>
    </source>
</evidence>
<dbReference type="GO" id="GO:0009073">
    <property type="term" value="P:aromatic amino acid family biosynthetic process"/>
    <property type="evidence" value="ECO:0007669"/>
    <property type="project" value="UniProtKB-KW"/>
</dbReference>
<keyword evidence="8 9" id="KW-0170">Cobalt</keyword>
<dbReference type="KEGG" id="tlt:OCC_05561"/>
<keyword evidence="5 9" id="KW-0862">Zinc</keyword>
<feature type="binding site" evidence="9">
    <location>
        <begin position="54"/>
        <end position="59"/>
    </location>
    <ligand>
        <name>NAD(+)</name>
        <dbReference type="ChEBI" id="CHEBI:57540"/>
    </ligand>
</feature>
<comment type="similarity">
    <text evidence="9">Belongs to the sugar phosphate cyclases superfamily. Dehydroquinate synthase family.</text>
</comment>
<dbReference type="PANTHER" id="PTHR43622">
    <property type="entry name" value="3-DEHYDROQUINATE SYNTHASE"/>
    <property type="match status" value="1"/>
</dbReference>
<dbReference type="HAMAP" id="MF_00110">
    <property type="entry name" value="DHQ_synthase"/>
    <property type="match status" value="1"/>
</dbReference>
<dbReference type="GeneID" id="16549869"/>
<dbReference type="HOGENOM" id="CLU_001201_0_1_2"/>
<comment type="function">
    <text evidence="9">Catalyzes the conversion of 3-deoxy-D-arabino-heptulosonate 7-phosphate (DAHP) to dehydroquinate (DHQ).</text>
</comment>
<reference evidence="13 14" key="1">
    <citation type="journal article" date="2012" name="J. Bacteriol.">
        <title>Genome sequence of the model hyperthermophilic archaeon Thermococcus litoralis NS-C.</title>
        <authorList>
            <person name="Gardner A.F."/>
            <person name="Kumar S."/>
            <person name="Perler F.B."/>
        </authorList>
    </citation>
    <scope>NUCLEOTIDE SEQUENCE [LARGE SCALE GENOMIC DNA]</scope>
    <source>
        <strain evidence="14">ATCC 51850 / DSM 5473 / JCM 8560 / NS-C</strain>
    </source>
</reference>
<comment type="cofactor">
    <cofactor evidence="2">
        <name>Zn(2+)</name>
        <dbReference type="ChEBI" id="CHEBI:29105"/>
    </cofactor>
</comment>
<proteinExistence type="inferred from homology"/>
<evidence type="ECO:0000256" key="8">
    <source>
        <dbReference type="ARBA" id="ARBA00023285"/>
    </source>
</evidence>
<feature type="binding site" evidence="9">
    <location>
        <position position="220"/>
    </location>
    <ligand>
        <name>Zn(2+)</name>
        <dbReference type="ChEBI" id="CHEBI:29105"/>
    </ligand>
</feature>
<dbReference type="OrthoDB" id="21407at2157"/>
<keyword evidence="9" id="KW-0963">Cytoplasm</keyword>
<comment type="cofactor">
    <cofactor evidence="1 9">
        <name>NAD(+)</name>
        <dbReference type="ChEBI" id="CHEBI:57540"/>
    </cofactor>
</comment>
<name>H3ZMR2_THELN</name>
<dbReference type="AlphaFoldDB" id="H3ZMR2"/>
<dbReference type="STRING" id="523849.OCC_05561"/>
<feature type="binding site" evidence="9">
    <location>
        <begin position="151"/>
        <end position="154"/>
    </location>
    <ligand>
        <name>NAD(+)</name>
        <dbReference type="ChEBI" id="CHEBI:57540"/>
    </ligand>
</feature>
<feature type="binding site" evidence="9">
    <location>
        <begin position="112"/>
        <end position="113"/>
    </location>
    <ligand>
        <name>NAD(+)</name>
        <dbReference type="ChEBI" id="CHEBI:57540"/>
    </ligand>
</feature>
<dbReference type="RefSeq" id="WP_004067982.1">
    <property type="nucleotide sequence ID" value="NC_022084.1"/>
</dbReference>
<keyword evidence="14" id="KW-1185">Reference proteome</keyword>
<dbReference type="NCBIfam" id="TIGR01357">
    <property type="entry name" value="aroB"/>
    <property type="match status" value="1"/>
</dbReference>
<dbReference type="CDD" id="cd08195">
    <property type="entry name" value="DHQS"/>
    <property type="match status" value="1"/>
</dbReference>
<evidence type="ECO:0000256" key="7">
    <source>
        <dbReference type="ARBA" id="ARBA00023239"/>
    </source>
</evidence>
<comment type="subcellular location">
    <subcellularLocation>
        <location evidence="9">Cytoplasm</location>
    </subcellularLocation>
</comment>
<evidence type="ECO:0000256" key="5">
    <source>
        <dbReference type="ARBA" id="ARBA00022833"/>
    </source>
</evidence>
<evidence type="ECO:0000256" key="6">
    <source>
        <dbReference type="ARBA" id="ARBA00023027"/>
    </source>
</evidence>
<feature type="binding site" evidence="9">
    <location>
        <position position="125"/>
    </location>
    <ligand>
        <name>NAD(+)</name>
        <dbReference type="ChEBI" id="CHEBI:57540"/>
    </ligand>
</feature>
<feature type="binding site" evidence="9">
    <location>
        <begin position="88"/>
        <end position="92"/>
    </location>
    <ligand>
        <name>NAD(+)</name>
        <dbReference type="ChEBI" id="CHEBI:57540"/>
    </ligand>
</feature>
<comment type="catalytic activity">
    <reaction evidence="9">
        <text>7-phospho-2-dehydro-3-deoxy-D-arabino-heptonate = 3-dehydroquinate + phosphate</text>
        <dbReference type="Rhea" id="RHEA:21968"/>
        <dbReference type="ChEBI" id="CHEBI:32364"/>
        <dbReference type="ChEBI" id="CHEBI:43474"/>
        <dbReference type="ChEBI" id="CHEBI:58394"/>
        <dbReference type="EC" id="4.2.3.4"/>
    </reaction>
</comment>
<feature type="binding site" evidence="9">
    <location>
        <position position="236"/>
    </location>
    <ligand>
        <name>Zn(2+)</name>
        <dbReference type="ChEBI" id="CHEBI:29105"/>
    </ligand>
</feature>
<gene>
    <name evidence="9" type="primary">aroB</name>
    <name evidence="13" type="ORF">OCC_05561</name>
</gene>
<dbReference type="SUPFAM" id="SSF56796">
    <property type="entry name" value="Dehydroquinate synthase-like"/>
    <property type="match status" value="1"/>
</dbReference>
<dbReference type="EC" id="4.2.3.4" evidence="9 10"/>
<dbReference type="PANTHER" id="PTHR43622:SF1">
    <property type="entry name" value="3-DEHYDROQUINATE SYNTHASE"/>
    <property type="match status" value="1"/>
</dbReference>
<dbReference type="InterPro" id="IPR016037">
    <property type="entry name" value="DHQ_synth_AroB"/>
</dbReference>
<comment type="pathway">
    <text evidence="9">Metabolic intermediate biosynthesis; chorismate biosynthesis; chorismate from D-erythrose 4-phosphate and phosphoenolpyruvate: step 2/7.</text>
</comment>
<dbReference type="InterPro" id="IPR050071">
    <property type="entry name" value="Dehydroquinate_synthase"/>
</dbReference>
<feature type="binding site" evidence="9">
    <location>
        <position position="133"/>
    </location>
    <ligand>
        <name>NAD(+)</name>
        <dbReference type="ChEBI" id="CHEBI:57540"/>
    </ligand>
</feature>
<evidence type="ECO:0000259" key="12">
    <source>
        <dbReference type="Pfam" id="PF24621"/>
    </source>
</evidence>
<dbReference type="Pfam" id="PF24621">
    <property type="entry name" value="DHQS_C"/>
    <property type="match status" value="1"/>
</dbReference>
<evidence type="ECO:0000256" key="3">
    <source>
        <dbReference type="ARBA" id="ARBA00022723"/>
    </source>
</evidence>
<dbReference type="Proteomes" id="UP000015502">
    <property type="component" value="Chromosome"/>
</dbReference>
<organism evidence="13 14">
    <name type="scientific">Thermococcus litoralis (strain ATCC 51850 / DSM 5473 / JCM 8560 / NS-C)</name>
    <dbReference type="NCBI Taxonomy" id="523849"/>
    <lineage>
        <taxon>Archaea</taxon>
        <taxon>Methanobacteriati</taxon>
        <taxon>Methanobacteriota</taxon>
        <taxon>Thermococci</taxon>
        <taxon>Thermococcales</taxon>
        <taxon>Thermococcaceae</taxon>
        <taxon>Thermococcus</taxon>
    </lineage>
</organism>
<sequence>MEGLSFGPLSTLPSLVEELNPHRIAFLTNTTVERLWLEKAAEGIEEPIRIVIPDGEEYKSLETAVAIWKRLQEEGFTRKSLLIGLGGGVVTDIAGFVASTYMRGTLLGLVPTTLLAQVDAAIGGKTGVNFNGKNMIGTFYLPNFVLIAQETLSTLPEEEIRNGLGEVAKYALLDRNIYALTRNFEGINETLIKECALFKAEVVEKDLIEGGLRRMLNLGHTAGHAIEKLSGYRIKHGLAVSMGLMVASKVGEELYGFDSGKAEELLGRLGLPTGHPFRAKEILEEMRLDKKAWYGRITFVIPVEIGDVVVEEVDEAVLKRALEATRDDSGSCDCQKPRGSA</sequence>